<sequence length="329" mass="33859">MKAIRFHSTGGPDVLVYEDVPDPVAGPGEVLIKVEAVGMNFADIMRRRGDDYPEPSPPPFILGAEVAGTVAALGDGVTNIPVGLSVLAAPGAGGYAQYVVVPAATIIPLPEGFDAVQAAALLGHGLTAAIALKQAAKLLPGETVLIEGAAGGVGSFAIQLAKLYGAGKIIAAASTPEKRAKAEAMGADVSVDYTKPDWADDVRRVTDGQGVNIVIETAGGDTLNQALDAMAPFGRMIFLGQSSGKTALVDPWRLTSMNHSVVGFYIGAYLANADLLMATIGELIGFVASGQVKIQVGTVLPLSQAAEAHRLLEGRQTTGKVVLQPWQIA</sequence>
<reference evidence="1" key="1">
    <citation type="submission" date="2022-10" db="EMBL/GenBank/DDBJ databases">
        <title>Complete genome sequence of Agrobacterium salinitolerans CFBP5507.</title>
        <authorList>
            <person name="Tchabashvili S."/>
            <person name="Yen H.-C."/>
            <person name="Haryono M."/>
            <person name="Lin Y.-C."/>
            <person name="Lai E.-M."/>
            <person name="Kuo C.-H."/>
        </authorList>
    </citation>
    <scope>NUCLEOTIDE SEQUENCE</scope>
    <source>
        <strain evidence="1">CFBP5507</strain>
    </source>
</reference>
<dbReference type="Gene3D" id="3.40.50.720">
    <property type="entry name" value="NAD(P)-binding Rossmann-like Domain"/>
    <property type="match status" value="1"/>
</dbReference>
<name>A0A4Z1R9V1_9HYPH</name>
<accession>A0A4Z1R9V1</accession>
<organism evidence="1 2">
    <name type="scientific">Agrobacterium salinitolerans</name>
    <dbReference type="NCBI Taxonomy" id="1183413"/>
    <lineage>
        <taxon>Bacteria</taxon>
        <taxon>Pseudomonadati</taxon>
        <taxon>Pseudomonadota</taxon>
        <taxon>Alphaproteobacteria</taxon>
        <taxon>Hyphomicrobiales</taxon>
        <taxon>Rhizobiaceae</taxon>
        <taxon>Rhizobium/Agrobacterium group</taxon>
        <taxon>Agrobacterium</taxon>
    </lineage>
</organism>
<dbReference type="CDD" id="cd05286">
    <property type="entry name" value="QOR2"/>
    <property type="match status" value="1"/>
</dbReference>
<proteinExistence type="predicted"/>
<dbReference type="Pfam" id="PF08240">
    <property type="entry name" value="ADH_N"/>
    <property type="match status" value="1"/>
</dbReference>
<dbReference type="InterPro" id="IPR002364">
    <property type="entry name" value="Quin_OxRdtase/zeta-crystal_CS"/>
</dbReference>
<dbReference type="PROSITE" id="PS01162">
    <property type="entry name" value="QOR_ZETA_CRYSTAL"/>
    <property type="match status" value="1"/>
</dbReference>
<dbReference type="Pfam" id="PF00107">
    <property type="entry name" value="ADH_zinc_N"/>
    <property type="match status" value="1"/>
</dbReference>
<dbReference type="KEGG" id="asal:CFBP5507_14300"/>
<dbReference type="Proteomes" id="UP000298735">
    <property type="component" value="Chromosome Circular"/>
</dbReference>
<dbReference type="InterPro" id="IPR047618">
    <property type="entry name" value="QOR-like"/>
</dbReference>
<dbReference type="SMART" id="SM00829">
    <property type="entry name" value="PKS_ER"/>
    <property type="match status" value="1"/>
</dbReference>
<dbReference type="RefSeq" id="WP_137409628.1">
    <property type="nucleotide sequence ID" value="NZ_CP074393.1"/>
</dbReference>
<dbReference type="InterPro" id="IPR020843">
    <property type="entry name" value="ER"/>
</dbReference>
<dbReference type="Gene3D" id="3.90.180.10">
    <property type="entry name" value="Medium-chain alcohol dehydrogenases, catalytic domain"/>
    <property type="match status" value="1"/>
</dbReference>
<dbReference type="SUPFAM" id="SSF50129">
    <property type="entry name" value="GroES-like"/>
    <property type="match status" value="1"/>
</dbReference>
<dbReference type="PANTHER" id="PTHR48106">
    <property type="entry name" value="QUINONE OXIDOREDUCTASE PIG3-RELATED"/>
    <property type="match status" value="1"/>
</dbReference>
<dbReference type="GO" id="GO:0008270">
    <property type="term" value="F:zinc ion binding"/>
    <property type="evidence" value="ECO:0007669"/>
    <property type="project" value="InterPro"/>
</dbReference>
<evidence type="ECO:0000313" key="1">
    <source>
        <dbReference type="EMBL" id="UYZ07373.1"/>
    </source>
</evidence>
<dbReference type="GO" id="GO:0035925">
    <property type="term" value="F:mRNA 3'-UTR AU-rich region binding"/>
    <property type="evidence" value="ECO:0007669"/>
    <property type="project" value="TreeGrafter"/>
</dbReference>
<evidence type="ECO:0000313" key="2">
    <source>
        <dbReference type="Proteomes" id="UP000298735"/>
    </source>
</evidence>
<dbReference type="InterPro" id="IPR013154">
    <property type="entry name" value="ADH-like_N"/>
</dbReference>
<dbReference type="SUPFAM" id="SSF51735">
    <property type="entry name" value="NAD(P)-binding Rossmann-fold domains"/>
    <property type="match status" value="1"/>
</dbReference>
<gene>
    <name evidence="1" type="ORF">CFBP5507_14300</name>
</gene>
<dbReference type="EMBL" id="CP109968">
    <property type="protein sequence ID" value="UYZ07373.1"/>
    <property type="molecule type" value="Genomic_DNA"/>
</dbReference>
<dbReference type="InterPro" id="IPR036291">
    <property type="entry name" value="NAD(P)-bd_dom_sf"/>
</dbReference>
<dbReference type="GO" id="GO:0070402">
    <property type="term" value="F:NADPH binding"/>
    <property type="evidence" value="ECO:0007669"/>
    <property type="project" value="TreeGrafter"/>
</dbReference>
<dbReference type="GO" id="GO:0003960">
    <property type="term" value="F:quinone reductase (NADPH) activity"/>
    <property type="evidence" value="ECO:0007669"/>
    <property type="project" value="InterPro"/>
</dbReference>
<dbReference type="InterPro" id="IPR013149">
    <property type="entry name" value="ADH-like_C"/>
</dbReference>
<dbReference type="OrthoDB" id="7355832at2"/>
<dbReference type="PANTHER" id="PTHR48106:SF13">
    <property type="entry name" value="QUINONE OXIDOREDUCTASE-RELATED"/>
    <property type="match status" value="1"/>
</dbReference>
<protein>
    <submittedName>
        <fullName evidence="1">Quinone oxidoreductase</fullName>
    </submittedName>
</protein>
<dbReference type="AlphaFoldDB" id="A0A4Z1R9V1"/>
<dbReference type="InterPro" id="IPR011032">
    <property type="entry name" value="GroES-like_sf"/>
</dbReference>
<dbReference type="GO" id="GO:0005829">
    <property type="term" value="C:cytosol"/>
    <property type="evidence" value="ECO:0007669"/>
    <property type="project" value="TreeGrafter"/>
</dbReference>